<dbReference type="GO" id="GO:0008963">
    <property type="term" value="F:phospho-N-acetylmuramoyl-pentapeptide-transferase activity"/>
    <property type="evidence" value="ECO:0007669"/>
    <property type="project" value="UniProtKB-UniRule"/>
</dbReference>
<organism evidence="9 10">
    <name type="scientific">Candidatus Jacksonbacteria bacterium RIFCSPLOWO2_02_FULL_44_20</name>
    <dbReference type="NCBI Taxonomy" id="1798460"/>
    <lineage>
        <taxon>Bacteria</taxon>
        <taxon>Candidatus Jacksoniibacteriota</taxon>
    </lineage>
</organism>
<dbReference type="UniPathway" id="UPA00219"/>
<dbReference type="GO" id="GO:0009252">
    <property type="term" value="P:peptidoglycan biosynthetic process"/>
    <property type="evidence" value="ECO:0007669"/>
    <property type="project" value="UniProtKB-UniRule"/>
</dbReference>
<evidence type="ECO:0000256" key="8">
    <source>
        <dbReference type="PIRSR" id="PIRSR600715-1"/>
    </source>
</evidence>
<comment type="subcellular location">
    <subcellularLocation>
        <location evidence="6">Cell membrane</location>
        <topology evidence="6">Multi-pass membrane protein</topology>
    </subcellularLocation>
    <subcellularLocation>
        <location evidence="1">Membrane</location>
        <topology evidence="1">Multi-pass membrane protein</topology>
    </subcellularLocation>
</comment>
<evidence type="ECO:0000256" key="1">
    <source>
        <dbReference type="ARBA" id="ARBA00004141"/>
    </source>
</evidence>
<feature type="transmembrane region" description="Helical" evidence="6">
    <location>
        <begin position="246"/>
        <end position="266"/>
    </location>
</feature>
<dbReference type="InterPro" id="IPR003524">
    <property type="entry name" value="PNAcMuramoyl-5peptid_Trfase"/>
</dbReference>
<dbReference type="EC" id="2.7.8.13" evidence="6 7"/>
<dbReference type="GO" id="GO:0005886">
    <property type="term" value="C:plasma membrane"/>
    <property type="evidence" value="ECO:0007669"/>
    <property type="project" value="UniProtKB-SubCell"/>
</dbReference>
<feature type="binding site" evidence="8">
    <location>
        <position position="250"/>
    </location>
    <ligand>
        <name>Mg(2+)</name>
        <dbReference type="ChEBI" id="CHEBI:18420"/>
    </ligand>
</feature>
<keyword evidence="6" id="KW-0132">Cell division</keyword>
<feature type="transmembrane region" description="Helical" evidence="6">
    <location>
        <begin position="222"/>
        <end position="239"/>
    </location>
</feature>
<keyword evidence="6" id="KW-1003">Cell membrane</keyword>
<name>A0A1G2A7N8_9BACT</name>
<evidence type="ECO:0000256" key="7">
    <source>
        <dbReference type="NCBIfam" id="TIGR00445"/>
    </source>
</evidence>
<dbReference type="NCBIfam" id="TIGR00445">
    <property type="entry name" value="mraY"/>
    <property type="match status" value="1"/>
</dbReference>
<keyword evidence="6 8" id="KW-0479">Metal-binding</keyword>
<feature type="transmembrane region" description="Helical" evidence="6">
    <location>
        <begin position="103"/>
        <end position="125"/>
    </location>
</feature>
<feature type="transmembrane region" description="Helical" evidence="6">
    <location>
        <begin position="137"/>
        <end position="153"/>
    </location>
</feature>
<dbReference type="GO" id="GO:0071555">
    <property type="term" value="P:cell wall organization"/>
    <property type="evidence" value="ECO:0007669"/>
    <property type="project" value="UniProtKB-KW"/>
</dbReference>
<comment type="similarity">
    <text evidence="6">Belongs to the glycosyltransferase 4 family. MraY subfamily.</text>
</comment>
<keyword evidence="4 6" id="KW-1133">Transmembrane helix</keyword>
<comment type="function">
    <text evidence="6">Catalyzes the initial step of the lipid cycle reactions in the biosynthesis of the cell wall peptidoglycan: transfers peptidoglycan precursor phospho-MurNAc-pentapeptide from UDP-MurNAc-pentapeptide onto the lipid carrier undecaprenyl phosphate, yielding undecaprenyl-pyrophosphoryl-MurNAc-pentapeptide, known as lipid I.</text>
</comment>
<keyword evidence="6" id="KW-0573">Peptidoglycan synthesis</keyword>
<accession>A0A1G2A7N8</accession>
<dbReference type="GO" id="GO:0008360">
    <property type="term" value="P:regulation of cell shape"/>
    <property type="evidence" value="ECO:0007669"/>
    <property type="project" value="UniProtKB-KW"/>
</dbReference>
<feature type="transmembrane region" description="Helical" evidence="6">
    <location>
        <begin position="272"/>
        <end position="292"/>
    </location>
</feature>
<evidence type="ECO:0000313" key="10">
    <source>
        <dbReference type="Proteomes" id="UP000178315"/>
    </source>
</evidence>
<evidence type="ECO:0000256" key="4">
    <source>
        <dbReference type="ARBA" id="ARBA00022989"/>
    </source>
</evidence>
<dbReference type="Proteomes" id="UP000178315">
    <property type="component" value="Unassembled WGS sequence"/>
</dbReference>
<comment type="caution">
    <text evidence="9">The sequence shown here is derived from an EMBL/GenBank/DDBJ whole genome shotgun (WGS) entry which is preliminary data.</text>
</comment>
<gene>
    <name evidence="6" type="primary">mraY</name>
    <name evidence="9" type="ORF">A3H61_02620</name>
</gene>
<feature type="transmembrane region" description="Helical" evidence="6">
    <location>
        <begin position="173"/>
        <end position="190"/>
    </location>
</feature>
<evidence type="ECO:0000256" key="3">
    <source>
        <dbReference type="ARBA" id="ARBA00022692"/>
    </source>
</evidence>
<feature type="transmembrane region" description="Helical" evidence="6">
    <location>
        <begin position="197"/>
        <end position="216"/>
    </location>
</feature>
<proteinExistence type="inferred from homology"/>
<dbReference type="GO" id="GO:0046872">
    <property type="term" value="F:metal ion binding"/>
    <property type="evidence" value="ECO:0007669"/>
    <property type="project" value="UniProtKB-KW"/>
</dbReference>
<dbReference type="Pfam" id="PF00953">
    <property type="entry name" value="Glycos_transf_4"/>
    <property type="match status" value="1"/>
</dbReference>
<dbReference type="CDD" id="cd06852">
    <property type="entry name" value="GT_MraY"/>
    <property type="match status" value="1"/>
</dbReference>
<keyword evidence="6" id="KW-0133">Cell shape</keyword>
<dbReference type="GO" id="GO:0051992">
    <property type="term" value="F:UDP-N-acetylmuramoyl-L-alanyl-D-glutamyl-meso-2,6-diaminopimelyl-D-alanyl-D-alanine:undecaprenyl-phosphate transferase activity"/>
    <property type="evidence" value="ECO:0007669"/>
    <property type="project" value="RHEA"/>
</dbReference>
<evidence type="ECO:0000256" key="5">
    <source>
        <dbReference type="ARBA" id="ARBA00023136"/>
    </source>
</evidence>
<feature type="transmembrane region" description="Helical" evidence="6">
    <location>
        <begin position="321"/>
        <end position="342"/>
    </location>
</feature>
<comment type="pathway">
    <text evidence="6">Cell wall biogenesis; peptidoglycan biosynthesis.</text>
</comment>
<comment type="catalytic activity">
    <reaction evidence="6">
        <text>UDP-N-acetyl-alpha-D-muramoyl-L-alanyl-gamma-D-glutamyl-meso-2,6-diaminopimeloyl-D-alanyl-D-alanine + di-trans,octa-cis-undecaprenyl phosphate = di-trans,octa-cis-undecaprenyl diphospho-N-acetyl-alpha-D-muramoyl-L-alanyl-D-glutamyl-meso-2,6-diaminopimeloyl-D-alanyl-D-alanine + UMP</text>
        <dbReference type="Rhea" id="RHEA:28386"/>
        <dbReference type="ChEBI" id="CHEBI:57865"/>
        <dbReference type="ChEBI" id="CHEBI:60392"/>
        <dbReference type="ChEBI" id="CHEBI:61386"/>
        <dbReference type="ChEBI" id="CHEBI:61387"/>
        <dbReference type="EC" id="2.7.8.13"/>
    </reaction>
</comment>
<dbReference type="InterPro" id="IPR000715">
    <property type="entry name" value="Glycosyl_transferase_4"/>
</dbReference>
<keyword evidence="5 6" id="KW-0472">Membrane</keyword>
<keyword evidence="6" id="KW-0131">Cell cycle</keyword>
<dbReference type="HAMAP" id="MF_00038">
    <property type="entry name" value="MraY"/>
    <property type="match status" value="1"/>
</dbReference>
<keyword evidence="3 6" id="KW-0812">Transmembrane</keyword>
<evidence type="ECO:0000256" key="2">
    <source>
        <dbReference type="ARBA" id="ARBA00022679"/>
    </source>
</evidence>
<dbReference type="PANTHER" id="PTHR22926:SF5">
    <property type="entry name" value="PHOSPHO-N-ACETYLMURAMOYL-PENTAPEPTIDE-TRANSFERASE HOMOLOG"/>
    <property type="match status" value="1"/>
</dbReference>
<keyword evidence="6" id="KW-0961">Cell wall biogenesis/degradation</keyword>
<keyword evidence="2 6" id="KW-0808">Transferase</keyword>
<protein>
    <recommendedName>
        <fullName evidence="6 7">Phospho-N-acetylmuramoyl-pentapeptide-transferase</fullName>
        <ecNumber evidence="6 7">2.7.8.13</ecNumber>
    </recommendedName>
    <alternativeName>
        <fullName evidence="6">UDP-MurNAc-pentapeptide phosphotransferase</fullName>
    </alternativeName>
</protein>
<dbReference type="AlphaFoldDB" id="A0A1G2A7N8"/>
<dbReference type="GO" id="GO:0051301">
    <property type="term" value="P:cell division"/>
    <property type="evidence" value="ECO:0007669"/>
    <property type="project" value="UniProtKB-KW"/>
</dbReference>
<sequence>MITVEVIKIFLLATIAFLIALSGTPLLTYFLYHYKLGKQIRQSAPIYFALHKHKSGVPSMGGIMIWSVTLLLAILFAILPRIFEDTSLDFLNFLSRSETLLPLGALVAAALIGLLDDFLSVIGFGGKKEGIRFRYKFILYTLIALWGALWFYFKLDWDIIHIPFDGDISLGLWFIPFFILVIVATSFAVNETDGLDGLAGGVLLTNFAAFGAIAFVSGKYELASFCAVIAGALLAFLWFNIPPARFFMGDTGSMALGTLLGVIAFYLKSVFVLPVIGMILVLEALSVILQLASRKFRGKKLFLSSPLHHHFEVKGWQEPKIVMRFWLISLVCSMLGLILVLLDRTI</sequence>
<feature type="transmembrane region" description="Helical" evidence="6">
    <location>
        <begin position="6"/>
        <end position="32"/>
    </location>
</feature>
<reference evidence="9 10" key="1">
    <citation type="journal article" date="2016" name="Nat. Commun.">
        <title>Thousands of microbial genomes shed light on interconnected biogeochemical processes in an aquifer system.</title>
        <authorList>
            <person name="Anantharaman K."/>
            <person name="Brown C.T."/>
            <person name="Hug L.A."/>
            <person name="Sharon I."/>
            <person name="Castelle C.J."/>
            <person name="Probst A.J."/>
            <person name="Thomas B.C."/>
            <person name="Singh A."/>
            <person name="Wilkins M.J."/>
            <person name="Karaoz U."/>
            <person name="Brodie E.L."/>
            <person name="Williams K.H."/>
            <person name="Hubbard S.S."/>
            <person name="Banfield J.F."/>
        </authorList>
    </citation>
    <scope>NUCLEOTIDE SEQUENCE [LARGE SCALE GENOMIC DNA]</scope>
</reference>
<dbReference type="PANTHER" id="PTHR22926">
    <property type="entry name" value="PHOSPHO-N-ACETYLMURAMOYL-PENTAPEPTIDE-TRANSFERASE"/>
    <property type="match status" value="1"/>
</dbReference>
<evidence type="ECO:0000256" key="6">
    <source>
        <dbReference type="HAMAP-Rule" id="MF_00038"/>
    </source>
</evidence>
<keyword evidence="6 8" id="KW-0460">Magnesium</keyword>
<comment type="cofactor">
    <cofactor evidence="6 8">
        <name>Mg(2+)</name>
        <dbReference type="ChEBI" id="CHEBI:18420"/>
    </cofactor>
</comment>
<dbReference type="EMBL" id="MHJU01000021">
    <property type="protein sequence ID" value="OGY72908.1"/>
    <property type="molecule type" value="Genomic_DNA"/>
</dbReference>
<feature type="binding site" evidence="8">
    <location>
        <position position="190"/>
    </location>
    <ligand>
        <name>Mg(2+)</name>
        <dbReference type="ChEBI" id="CHEBI:18420"/>
    </ligand>
</feature>
<evidence type="ECO:0000313" key="9">
    <source>
        <dbReference type="EMBL" id="OGY72908.1"/>
    </source>
</evidence>
<feature type="transmembrane region" description="Helical" evidence="6">
    <location>
        <begin position="63"/>
        <end position="83"/>
    </location>
</feature>